<gene>
    <name evidence="3" type="ORF">AVDCRST_MAG70-332</name>
</gene>
<dbReference type="AlphaFoldDB" id="A0A6J4U8T9"/>
<name>A0A6J4U8T9_9BACT</name>
<protein>
    <recommendedName>
        <fullName evidence="2">PRC-barrel domain-containing protein</fullName>
    </recommendedName>
</protein>
<dbReference type="InterPro" id="IPR011033">
    <property type="entry name" value="PRC_barrel-like_sf"/>
</dbReference>
<evidence type="ECO:0000259" key="2">
    <source>
        <dbReference type="Pfam" id="PF05239"/>
    </source>
</evidence>
<evidence type="ECO:0000313" key="3">
    <source>
        <dbReference type="EMBL" id="CAA9543732.1"/>
    </source>
</evidence>
<dbReference type="InterPro" id="IPR027275">
    <property type="entry name" value="PRC-brl_dom"/>
</dbReference>
<feature type="region of interest" description="Disordered" evidence="1">
    <location>
        <begin position="153"/>
        <end position="172"/>
    </location>
</feature>
<evidence type="ECO:0000256" key="1">
    <source>
        <dbReference type="SAM" id="MobiDB-lite"/>
    </source>
</evidence>
<accession>A0A6J4U8T9</accession>
<dbReference type="SUPFAM" id="SSF50346">
    <property type="entry name" value="PRC-barrel domain"/>
    <property type="match status" value="2"/>
</dbReference>
<organism evidence="3">
    <name type="scientific">uncultured Thermomicrobiales bacterium</name>
    <dbReference type="NCBI Taxonomy" id="1645740"/>
    <lineage>
        <taxon>Bacteria</taxon>
        <taxon>Pseudomonadati</taxon>
        <taxon>Thermomicrobiota</taxon>
        <taxon>Thermomicrobia</taxon>
        <taxon>Thermomicrobiales</taxon>
        <taxon>environmental samples</taxon>
    </lineage>
</organism>
<reference evidence="3" key="1">
    <citation type="submission" date="2020-02" db="EMBL/GenBank/DDBJ databases">
        <authorList>
            <person name="Meier V. D."/>
        </authorList>
    </citation>
    <scope>NUCLEOTIDE SEQUENCE</scope>
    <source>
        <strain evidence="3">AVDCRST_MAG70</strain>
    </source>
</reference>
<sequence length="172" mass="18252">MVSLADGTELGSVEHVYLDPTRKLIVAFSFQSGGGLFGGKARSLVDVADVHAIGPDAITITDAAAVRSEMAIGDRCHGLIELDDLLKRKVMTERGEHLGQLTAIHFEQGSYRVSSIEVSHGRLHPETTSIPASQLGQIGDDLILVTDPVPAPVMDQGASPVSSRRTTLRSVA</sequence>
<dbReference type="Gene3D" id="2.30.30.240">
    <property type="entry name" value="PRC-barrel domain"/>
    <property type="match status" value="2"/>
</dbReference>
<dbReference type="EMBL" id="CADCWH010000050">
    <property type="protein sequence ID" value="CAA9543732.1"/>
    <property type="molecule type" value="Genomic_DNA"/>
</dbReference>
<feature type="domain" description="PRC-barrel" evidence="2">
    <location>
        <begin position="80"/>
        <end position="147"/>
    </location>
</feature>
<proteinExistence type="predicted"/>
<feature type="compositionally biased region" description="Polar residues" evidence="1">
    <location>
        <begin position="159"/>
        <end position="172"/>
    </location>
</feature>
<dbReference type="Pfam" id="PF05239">
    <property type="entry name" value="PRC"/>
    <property type="match status" value="1"/>
</dbReference>